<dbReference type="PANTHER" id="PTHR13090:SF1">
    <property type="entry name" value="ARGININE-HYDROXYLASE NDUFAF5, MITOCHONDRIAL"/>
    <property type="match status" value="1"/>
</dbReference>
<dbReference type="InterPro" id="IPR050602">
    <property type="entry name" value="Malonyl-ACP_OMT"/>
</dbReference>
<dbReference type="Pfam" id="PF08241">
    <property type="entry name" value="Methyltransf_11"/>
    <property type="match status" value="1"/>
</dbReference>
<protein>
    <submittedName>
        <fullName evidence="4">Methyltransferase domain-containing protein</fullName>
    </submittedName>
</protein>
<reference evidence="5" key="1">
    <citation type="submission" date="2024-04" db="EMBL/GenBank/DDBJ databases">
        <title>Phylogenomic analyses of a clade within the roseobacter group suggest taxonomic reassignments of species of the genera Aestuariivita, Citreicella, Loktanella, Nautella, Pelagibaca, Ruegeria, Thalassobius, Thiobacimonas and Tropicibacter, and the proposal o.</title>
        <authorList>
            <person name="Jeon C.O."/>
        </authorList>
    </citation>
    <scope>NUCLEOTIDE SEQUENCE [LARGE SCALE GENOMIC DNA]</scope>
    <source>
        <strain evidence="5">BS5-3</strain>
    </source>
</reference>
<evidence type="ECO:0000313" key="4">
    <source>
        <dbReference type="EMBL" id="WZC49609.1"/>
    </source>
</evidence>
<dbReference type="SUPFAM" id="SSF53335">
    <property type="entry name" value="S-adenosyl-L-methionine-dependent methyltransferases"/>
    <property type="match status" value="1"/>
</dbReference>
<dbReference type="Gene3D" id="3.40.50.150">
    <property type="entry name" value="Vaccinia Virus protein VP39"/>
    <property type="match status" value="1"/>
</dbReference>
<keyword evidence="2" id="KW-0808">Transferase</keyword>
<name>A0ABZ2V605_9RHOB</name>
<feature type="domain" description="Methyltransferase type 11" evidence="3">
    <location>
        <begin position="63"/>
        <end position="118"/>
    </location>
</feature>
<evidence type="ECO:0000256" key="1">
    <source>
        <dbReference type="ARBA" id="ARBA00022603"/>
    </source>
</evidence>
<dbReference type="InterPro" id="IPR013216">
    <property type="entry name" value="Methyltransf_11"/>
</dbReference>
<dbReference type="PANTHER" id="PTHR13090">
    <property type="entry name" value="ARGININE-HYDROXYLASE NDUFAF5, MITOCHONDRIAL"/>
    <property type="match status" value="1"/>
</dbReference>
<dbReference type="RefSeq" id="WP_341367719.1">
    <property type="nucleotide sequence ID" value="NZ_CP150951.2"/>
</dbReference>
<organism evidence="4 5">
    <name type="scientific">Yoonia phaeophyticola</name>
    <dbReference type="NCBI Taxonomy" id="3137369"/>
    <lineage>
        <taxon>Bacteria</taxon>
        <taxon>Pseudomonadati</taxon>
        <taxon>Pseudomonadota</taxon>
        <taxon>Alphaproteobacteria</taxon>
        <taxon>Rhodobacterales</taxon>
        <taxon>Paracoccaceae</taxon>
        <taxon>Yoonia</taxon>
    </lineage>
</organism>
<dbReference type="Proteomes" id="UP001440612">
    <property type="component" value="Chromosome"/>
</dbReference>
<dbReference type="GO" id="GO:0032259">
    <property type="term" value="P:methylation"/>
    <property type="evidence" value="ECO:0007669"/>
    <property type="project" value="UniProtKB-KW"/>
</dbReference>
<accession>A0ABZ2V605</accession>
<evidence type="ECO:0000259" key="3">
    <source>
        <dbReference type="Pfam" id="PF08241"/>
    </source>
</evidence>
<sequence length="277" mass="30463">MTGMTMPQLTDRIALQRNRARAERNALFLHETVADELQERLIEVNRTFQSIAIVTGFPDFWAEKYPDATIVPDDETLALEPGQHDLVLHTLCLHWANDPVGQLVQARHALKPDGLLLCTFFGGQTLHELRSALAEAEVAISGGLSPRIAPMGEIRDVGGLLQRAGYALPVADSTPLTASYANAFHLMHDLRKMGENNALDDRIKHATARNMLTEAACIYAANFRNDDGRVNATFEIITLTGWAPSENQPQALRPGSATTRLADALNTSETRLDKSED</sequence>
<dbReference type="GO" id="GO:0008168">
    <property type="term" value="F:methyltransferase activity"/>
    <property type="evidence" value="ECO:0007669"/>
    <property type="project" value="UniProtKB-KW"/>
</dbReference>
<proteinExistence type="predicted"/>
<dbReference type="EMBL" id="CP150951">
    <property type="protein sequence ID" value="WZC49609.1"/>
    <property type="molecule type" value="Genomic_DNA"/>
</dbReference>
<evidence type="ECO:0000256" key="2">
    <source>
        <dbReference type="ARBA" id="ARBA00022679"/>
    </source>
</evidence>
<dbReference type="InterPro" id="IPR029063">
    <property type="entry name" value="SAM-dependent_MTases_sf"/>
</dbReference>
<evidence type="ECO:0000313" key="5">
    <source>
        <dbReference type="Proteomes" id="UP001440612"/>
    </source>
</evidence>
<keyword evidence="5" id="KW-1185">Reference proteome</keyword>
<gene>
    <name evidence="4" type="ORF">AABB29_02855</name>
</gene>
<keyword evidence="1 4" id="KW-0489">Methyltransferase</keyword>